<protein>
    <recommendedName>
        <fullName evidence="3">Autotransporter outer membrane beta-barrel domain-containing protein</fullName>
    </recommendedName>
</protein>
<evidence type="ECO:0000313" key="2">
    <source>
        <dbReference type="Proteomes" id="UP000092839"/>
    </source>
</evidence>
<sequence length="85" mass="9084">MGTAMPRAGARTSVGERTMVGARYCHVGLRGVGCRLSGSAALAHDFNPGCRIEWRNAFAVGAAFEGQFSNVTRSYVGKGVVRHVW</sequence>
<keyword evidence="2" id="KW-1185">Reference proteome</keyword>
<reference evidence="1 2" key="1">
    <citation type="submission" date="2016-07" db="EMBL/GenBank/DDBJ databases">
        <title>Complete genome sequence of Bradyrhizobium icense LMTR 13T, a potential inoculant strain isolated from lima bean (Phaseolus lunatus) in Peru.</title>
        <authorList>
            <person name="Ormeno-Orrillo E."/>
            <person name="Duran D."/>
            <person name="Rogel M.A."/>
            <person name="Rey L."/>
            <person name="Imperial J."/>
            <person name="Ruiz-Argueso T."/>
            <person name="Martinez-Romero E."/>
        </authorList>
    </citation>
    <scope>NUCLEOTIDE SEQUENCE [LARGE SCALE GENOMIC DNA]</scope>
    <source>
        <strain evidence="1 2">LMTR 13</strain>
    </source>
</reference>
<dbReference type="Proteomes" id="UP000092839">
    <property type="component" value="Chromosome"/>
</dbReference>
<organism evidence="1 2">
    <name type="scientific">Bradyrhizobium icense</name>
    <dbReference type="NCBI Taxonomy" id="1274631"/>
    <lineage>
        <taxon>Bacteria</taxon>
        <taxon>Pseudomonadati</taxon>
        <taxon>Pseudomonadota</taxon>
        <taxon>Alphaproteobacteria</taxon>
        <taxon>Hyphomicrobiales</taxon>
        <taxon>Nitrobacteraceae</taxon>
        <taxon>Bradyrhizobium</taxon>
    </lineage>
</organism>
<gene>
    <name evidence="1" type="ORF">LMTR13_02730</name>
</gene>
<dbReference type="KEGG" id="bic:LMTR13_02730"/>
<evidence type="ECO:0008006" key="3">
    <source>
        <dbReference type="Google" id="ProtNLM"/>
    </source>
</evidence>
<name>A0A1B1U915_9BRAD</name>
<evidence type="ECO:0000313" key="1">
    <source>
        <dbReference type="EMBL" id="ANV99254.1"/>
    </source>
</evidence>
<dbReference type="STRING" id="1274631.LMTR13_02730"/>
<proteinExistence type="predicted"/>
<dbReference type="EMBL" id="CP016428">
    <property type="protein sequence ID" value="ANV99254.1"/>
    <property type="molecule type" value="Genomic_DNA"/>
</dbReference>
<accession>A0A1B1U915</accession>
<dbReference type="AlphaFoldDB" id="A0A1B1U915"/>